<dbReference type="Pfam" id="PF13398">
    <property type="entry name" value="Peptidase_M50B"/>
    <property type="match status" value="1"/>
</dbReference>
<reference evidence="2 3" key="1">
    <citation type="submission" date="2022-03" db="EMBL/GenBank/DDBJ databases">
        <title>Isotopic signatures of nitrous oxide derived from detoxification processes.</title>
        <authorList>
            <person name="Behrendt U."/>
            <person name="Buchen C."/>
            <person name="Well R."/>
            <person name="Ulrich A."/>
            <person name="Rohe L."/>
            <person name="Kolb S."/>
            <person name="Schloter M."/>
            <person name="Horn M.A."/>
            <person name="Augustin J."/>
        </authorList>
    </citation>
    <scope>NUCLEOTIDE SEQUENCE [LARGE SCALE GENOMIC DNA]</scope>
    <source>
        <strain evidence="2 3">S4-C24</strain>
    </source>
</reference>
<sequence>MLQQFAAEWWRRISEGFTRGEPLETGILELALILVVALVLSVPRGSWRYFGLFVTAVHELGHAFAALTTGRLVRGIHLRFDQSGAMISRGAGRASAAWAGFWGYPVPALVGAVLVWAAFTGWSGAALSVSALLLLATLLFIRNLEGIVIAVGLAVASQLLVWFAPAEFLGHLTLAIGVALLVGAVRDWLNLLSVHTRRRHQLANSDAFIIAKRTGIPAAFWLAGFALVILACWAGAVATVAGVGDLMNL</sequence>
<feature type="transmembrane region" description="Helical" evidence="1">
    <location>
        <begin position="122"/>
        <end position="140"/>
    </location>
</feature>
<keyword evidence="1" id="KW-1133">Transmembrane helix</keyword>
<keyword evidence="1" id="KW-0812">Transmembrane</keyword>
<feature type="transmembrane region" description="Helical" evidence="1">
    <location>
        <begin position="94"/>
        <end position="116"/>
    </location>
</feature>
<keyword evidence="3" id="KW-1185">Reference proteome</keyword>
<dbReference type="InterPro" id="IPR049500">
    <property type="entry name" value="Peptidase_M50B-like"/>
</dbReference>
<dbReference type="Proteomes" id="UP000829069">
    <property type="component" value="Chromosome"/>
</dbReference>
<feature type="transmembrane region" description="Helical" evidence="1">
    <location>
        <begin position="21"/>
        <end position="43"/>
    </location>
</feature>
<evidence type="ECO:0000256" key="1">
    <source>
        <dbReference type="SAM" id="Phobius"/>
    </source>
</evidence>
<dbReference type="RefSeq" id="WP_241913546.1">
    <property type="nucleotide sequence ID" value="NZ_CP093326.1"/>
</dbReference>
<protein>
    <submittedName>
        <fullName evidence="2">M50 family metallopeptidase</fullName>
    </submittedName>
</protein>
<organism evidence="2 3">
    <name type="scientific">Arthrobacter sulfonylureivorans</name>
    <dbReference type="NCBI Taxonomy" id="2486855"/>
    <lineage>
        <taxon>Bacteria</taxon>
        <taxon>Bacillati</taxon>
        <taxon>Actinomycetota</taxon>
        <taxon>Actinomycetes</taxon>
        <taxon>Micrococcales</taxon>
        <taxon>Micrococcaceae</taxon>
        <taxon>Arthrobacter</taxon>
    </lineage>
</organism>
<gene>
    <name evidence="2" type="ORF">MNQ99_15325</name>
</gene>
<feature type="transmembrane region" description="Helical" evidence="1">
    <location>
        <begin position="170"/>
        <end position="189"/>
    </location>
</feature>
<accession>A0ABY3W850</accession>
<name>A0ABY3W850_9MICC</name>
<dbReference type="EMBL" id="CP093326">
    <property type="protein sequence ID" value="UNK45288.1"/>
    <property type="molecule type" value="Genomic_DNA"/>
</dbReference>
<feature type="transmembrane region" description="Helical" evidence="1">
    <location>
        <begin position="218"/>
        <end position="243"/>
    </location>
</feature>
<evidence type="ECO:0000313" key="2">
    <source>
        <dbReference type="EMBL" id="UNK45288.1"/>
    </source>
</evidence>
<proteinExistence type="predicted"/>
<keyword evidence="1" id="KW-0472">Membrane</keyword>
<evidence type="ECO:0000313" key="3">
    <source>
        <dbReference type="Proteomes" id="UP000829069"/>
    </source>
</evidence>
<feature type="transmembrane region" description="Helical" evidence="1">
    <location>
        <begin position="147"/>
        <end position="164"/>
    </location>
</feature>